<gene>
    <name evidence="1" type="ORF">AC578_7559</name>
</gene>
<dbReference type="Proteomes" id="UP000070133">
    <property type="component" value="Unassembled WGS sequence"/>
</dbReference>
<evidence type="ECO:0008006" key="3">
    <source>
        <dbReference type="Google" id="ProtNLM"/>
    </source>
</evidence>
<name>A0A139HRP8_9PEZI</name>
<sequence>MASTESQDVPVHIIAAEGDLILAVGSPVKVRLHVSSEVLKNTSPVFSTLLSPHFREGQALPSAEVPTSIKLPEDLPDGMTYLCKLLHGKEVEQLSLCPKTEDLLQAAIAADKYAAMPVLQLQMQSWLYAALDDLEPVPCEEKLSRIACIAYLARHKRAFAKATRRLILDCTGNFDRSGDGITLSDYMPPRVFEAVSYCRLRAWKKIVMEVPLLQFGHDDDVDRDEAIADAFQSDAVGWAGEKRTIADTAFCILNIRGLVDAHEALSLSASTQDGCSGLCVQCVLDGGYLTTACSKEDH</sequence>
<proteinExistence type="predicted"/>
<organism evidence="1 2">
    <name type="scientific">Pseudocercospora eumusae</name>
    <dbReference type="NCBI Taxonomy" id="321146"/>
    <lineage>
        <taxon>Eukaryota</taxon>
        <taxon>Fungi</taxon>
        <taxon>Dikarya</taxon>
        <taxon>Ascomycota</taxon>
        <taxon>Pezizomycotina</taxon>
        <taxon>Dothideomycetes</taxon>
        <taxon>Dothideomycetidae</taxon>
        <taxon>Mycosphaerellales</taxon>
        <taxon>Mycosphaerellaceae</taxon>
        <taxon>Pseudocercospora</taxon>
    </lineage>
</organism>
<dbReference type="InterPro" id="IPR011333">
    <property type="entry name" value="SKP1/BTB/POZ_sf"/>
</dbReference>
<dbReference type="EMBL" id="LFZN01000015">
    <property type="protein sequence ID" value="KXT05089.1"/>
    <property type="molecule type" value="Genomic_DNA"/>
</dbReference>
<dbReference type="AlphaFoldDB" id="A0A139HRP8"/>
<accession>A0A139HRP8</accession>
<dbReference type="Gene3D" id="3.30.710.10">
    <property type="entry name" value="Potassium Channel Kv1.1, Chain A"/>
    <property type="match status" value="1"/>
</dbReference>
<comment type="caution">
    <text evidence="1">The sequence shown here is derived from an EMBL/GenBank/DDBJ whole genome shotgun (WGS) entry which is preliminary data.</text>
</comment>
<keyword evidence="2" id="KW-1185">Reference proteome</keyword>
<protein>
    <recommendedName>
        <fullName evidence="3">BTB domain-containing protein</fullName>
    </recommendedName>
</protein>
<evidence type="ECO:0000313" key="1">
    <source>
        <dbReference type="EMBL" id="KXT05089.1"/>
    </source>
</evidence>
<dbReference type="STRING" id="321146.A0A139HRP8"/>
<reference evidence="1 2" key="1">
    <citation type="submission" date="2015-07" db="EMBL/GenBank/DDBJ databases">
        <title>Comparative genomics of the Sigatoka disease complex on banana suggests a link between parallel evolutionary changes in Pseudocercospora fijiensis and Pseudocercospora eumusae and increased virulence on the banana host.</title>
        <authorList>
            <person name="Chang T.-C."/>
            <person name="Salvucci A."/>
            <person name="Crous P.W."/>
            <person name="Stergiopoulos I."/>
        </authorList>
    </citation>
    <scope>NUCLEOTIDE SEQUENCE [LARGE SCALE GENOMIC DNA]</scope>
    <source>
        <strain evidence="1 2">CBS 114824</strain>
    </source>
</reference>
<dbReference type="OrthoDB" id="3650604at2759"/>
<evidence type="ECO:0000313" key="2">
    <source>
        <dbReference type="Proteomes" id="UP000070133"/>
    </source>
</evidence>